<dbReference type="RefSeq" id="WP_189825098.1">
    <property type="nucleotide sequence ID" value="NZ_BMVC01000010.1"/>
</dbReference>
<proteinExistence type="predicted"/>
<feature type="compositionally biased region" description="Basic and acidic residues" evidence="1">
    <location>
        <begin position="109"/>
        <end position="139"/>
    </location>
</feature>
<evidence type="ECO:0000313" key="3">
    <source>
        <dbReference type="Proteomes" id="UP000638353"/>
    </source>
</evidence>
<dbReference type="EMBL" id="BMVC01000010">
    <property type="protein sequence ID" value="GHD02205.1"/>
    <property type="molecule type" value="Genomic_DNA"/>
</dbReference>
<accession>A0A918X0V0</accession>
<reference evidence="2" key="1">
    <citation type="journal article" date="2014" name="Int. J. Syst. Evol. Microbiol.">
        <title>Complete genome sequence of Corynebacterium casei LMG S-19264T (=DSM 44701T), isolated from a smear-ripened cheese.</title>
        <authorList>
            <consortium name="US DOE Joint Genome Institute (JGI-PGF)"/>
            <person name="Walter F."/>
            <person name="Albersmeier A."/>
            <person name="Kalinowski J."/>
            <person name="Ruckert C."/>
        </authorList>
    </citation>
    <scope>NUCLEOTIDE SEQUENCE</scope>
    <source>
        <strain evidence="2">JCM 4637</strain>
    </source>
</reference>
<gene>
    <name evidence="2" type="ORF">GCM10010334_48460</name>
</gene>
<dbReference type="Proteomes" id="UP000638353">
    <property type="component" value="Unassembled WGS sequence"/>
</dbReference>
<reference evidence="2" key="2">
    <citation type="submission" date="2020-09" db="EMBL/GenBank/DDBJ databases">
        <authorList>
            <person name="Sun Q."/>
            <person name="Ohkuma M."/>
        </authorList>
    </citation>
    <scope>NUCLEOTIDE SEQUENCE</scope>
    <source>
        <strain evidence="2">JCM 4637</strain>
    </source>
</reference>
<comment type="caution">
    <text evidence="2">The sequence shown here is derived from an EMBL/GenBank/DDBJ whole genome shotgun (WGS) entry which is preliminary data.</text>
</comment>
<sequence length="286" mass="32885">MTTTPHSKYADFEALREQAVALRREGLSLSQIRDRLEVYNNDVLTQLVKGEPAPEWTKRPRAKDELRERARELRLRGMTYNQIQTELGCSKSSVSLWVRDLPQPDTETSTDRAKRAARTRWDRERPLREAERQRTKQDAAQEFDPLSEQTLLATGVALYWAEGTKDKPHARRELVEFINSAPDVIRLFLRWLTLVGVEPDRLRCRVSIHETADLSAAEDFWAELVGIPRASFGKPVIKKHNPKTVRKNTGAAYRGRLVIRVTKSAELYRRIEGWWCGIVLGSQPTA</sequence>
<evidence type="ECO:0000256" key="1">
    <source>
        <dbReference type="SAM" id="MobiDB-lite"/>
    </source>
</evidence>
<feature type="region of interest" description="Disordered" evidence="1">
    <location>
        <begin position="102"/>
        <end position="141"/>
    </location>
</feature>
<evidence type="ECO:0000313" key="2">
    <source>
        <dbReference type="EMBL" id="GHD02205.1"/>
    </source>
</evidence>
<protein>
    <submittedName>
        <fullName evidence="2">Uncharacterized protein</fullName>
    </submittedName>
</protein>
<dbReference type="AlphaFoldDB" id="A0A918X0V0"/>
<name>A0A918X0V0_9ACTN</name>
<organism evidence="2 3">
    <name type="scientific">Streptomyces finlayi</name>
    <dbReference type="NCBI Taxonomy" id="67296"/>
    <lineage>
        <taxon>Bacteria</taxon>
        <taxon>Bacillati</taxon>
        <taxon>Actinomycetota</taxon>
        <taxon>Actinomycetes</taxon>
        <taxon>Kitasatosporales</taxon>
        <taxon>Streptomycetaceae</taxon>
        <taxon>Streptomyces</taxon>
    </lineage>
</organism>